<feature type="compositionally biased region" description="Basic and acidic residues" evidence="1">
    <location>
        <begin position="137"/>
        <end position="155"/>
    </location>
</feature>
<accession>A0A918BL28</accession>
<feature type="signal peptide" evidence="2">
    <location>
        <begin position="1"/>
        <end position="25"/>
    </location>
</feature>
<feature type="region of interest" description="Disordered" evidence="1">
    <location>
        <begin position="128"/>
        <end position="155"/>
    </location>
</feature>
<dbReference type="RefSeq" id="WP_189557370.1">
    <property type="nucleotide sequence ID" value="NZ_BMTU01000003.1"/>
</dbReference>
<evidence type="ECO:0000256" key="1">
    <source>
        <dbReference type="SAM" id="MobiDB-lite"/>
    </source>
</evidence>
<evidence type="ECO:0008006" key="5">
    <source>
        <dbReference type="Google" id="ProtNLM"/>
    </source>
</evidence>
<gene>
    <name evidence="3" type="ORF">GCM10010280_19770</name>
</gene>
<reference evidence="3" key="1">
    <citation type="journal article" date="2014" name="Int. J. Syst. Evol. Microbiol.">
        <title>Complete genome sequence of Corynebacterium casei LMG S-19264T (=DSM 44701T), isolated from a smear-ripened cheese.</title>
        <authorList>
            <consortium name="US DOE Joint Genome Institute (JGI-PGF)"/>
            <person name="Walter F."/>
            <person name="Albersmeier A."/>
            <person name="Kalinowski J."/>
            <person name="Ruckert C."/>
        </authorList>
    </citation>
    <scope>NUCLEOTIDE SEQUENCE</scope>
    <source>
        <strain evidence="3">JCM 4403</strain>
    </source>
</reference>
<evidence type="ECO:0000313" key="4">
    <source>
        <dbReference type="Proteomes" id="UP000656732"/>
    </source>
</evidence>
<dbReference type="EMBL" id="BMTU01000003">
    <property type="protein sequence ID" value="GGQ73502.1"/>
    <property type="molecule type" value="Genomic_DNA"/>
</dbReference>
<dbReference type="Proteomes" id="UP000656732">
    <property type="component" value="Unassembled WGS sequence"/>
</dbReference>
<sequence length="155" mass="15692">MTAPSRRAAAGAAALTALLVGGAVGCTGGEDGAEPSVSSAASRATGAWESATAEAGRRFEDFTRNLDAKDDVTLGSPDVPASGRASVGVTVRNTDDSARSFLVQIDFRDAGGDLVDVALVTVDDVPAGESARATARSTHDLPSDARPEVARAVRH</sequence>
<keyword evidence="4" id="KW-1185">Reference proteome</keyword>
<dbReference type="PROSITE" id="PS51257">
    <property type="entry name" value="PROKAR_LIPOPROTEIN"/>
    <property type="match status" value="1"/>
</dbReference>
<proteinExistence type="predicted"/>
<feature type="region of interest" description="Disordered" evidence="1">
    <location>
        <begin position="29"/>
        <end position="49"/>
    </location>
</feature>
<evidence type="ECO:0000313" key="3">
    <source>
        <dbReference type="EMBL" id="GGQ73502.1"/>
    </source>
</evidence>
<keyword evidence="2" id="KW-0732">Signal</keyword>
<reference evidence="3" key="2">
    <citation type="submission" date="2020-09" db="EMBL/GenBank/DDBJ databases">
        <authorList>
            <person name="Sun Q."/>
            <person name="Ohkuma M."/>
        </authorList>
    </citation>
    <scope>NUCLEOTIDE SEQUENCE</scope>
    <source>
        <strain evidence="3">JCM 4403</strain>
    </source>
</reference>
<evidence type="ECO:0000256" key="2">
    <source>
        <dbReference type="SAM" id="SignalP"/>
    </source>
</evidence>
<feature type="chain" id="PRO_5036803650" description="Secreted protein" evidence="2">
    <location>
        <begin position="26"/>
        <end position="155"/>
    </location>
</feature>
<organism evidence="3 4">
    <name type="scientific">Streptomyces pilosus</name>
    <dbReference type="NCBI Taxonomy" id="28893"/>
    <lineage>
        <taxon>Bacteria</taxon>
        <taxon>Bacillati</taxon>
        <taxon>Actinomycetota</taxon>
        <taxon>Actinomycetes</taxon>
        <taxon>Kitasatosporales</taxon>
        <taxon>Streptomycetaceae</taxon>
        <taxon>Streptomyces</taxon>
    </lineage>
</organism>
<comment type="caution">
    <text evidence="3">The sequence shown here is derived from an EMBL/GenBank/DDBJ whole genome shotgun (WGS) entry which is preliminary data.</text>
</comment>
<dbReference type="AlphaFoldDB" id="A0A918BL28"/>
<protein>
    <recommendedName>
        <fullName evidence="5">Secreted protein</fullName>
    </recommendedName>
</protein>
<name>A0A918BL28_9ACTN</name>